<organism evidence="1 2">
    <name type="scientific">Sagittula marina</name>
    <dbReference type="NCBI Taxonomy" id="943940"/>
    <lineage>
        <taxon>Bacteria</taxon>
        <taxon>Pseudomonadati</taxon>
        <taxon>Pseudomonadota</taxon>
        <taxon>Alphaproteobacteria</taxon>
        <taxon>Rhodobacterales</taxon>
        <taxon>Roseobacteraceae</taxon>
        <taxon>Sagittula</taxon>
    </lineage>
</organism>
<protein>
    <submittedName>
        <fullName evidence="1">Cyd operon protein YbgT</fullName>
    </submittedName>
</protein>
<dbReference type="Proteomes" id="UP000541426">
    <property type="component" value="Unassembled WGS sequence"/>
</dbReference>
<dbReference type="NCBIfam" id="TIGR02106">
    <property type="entry name" value="cyd_oper_ybgT"/>
    <property type="match status" value="1"/>
</dbReference>
<keyword evidence="2" id="KW-1185">Reference proteome</keyword>
<dbReference type="Pfam" id="PF08173">
    <property type="entry name" value="YbgT_YccB"/>
    <property type="match status" value="1"/>
</dbReference>
<sequence length="44" mass="5012">MWYFAWILGLALAAAFAVLNAMWLELREDARIAEDADRENGLVD</sequence>
<name>A0A7W6DNX8_9RHOB</name>
<evidence type="ECO:0000313" key="2">
    <source>
        <dbReference type="Proteomes" id="UP000541426"/>
    </source>
</evidence>
<comment type="caution">
    <text evidence="1">The sequence shown here is derived from an EMBL/GenBank/DDBJ whole genome shotgun (WGS) entry which is preliminary data.</text>
</comment>
<accession>A0A7W6DNX8</accession>
<dbReference type="InterPro" id="IPR012994">
    <property type="entry name" value="YbgT_YccB"/>
</dbReference>
<proteinExistence type="predicted"/>
<gene>
    <name evidence="1" type="ORF">GGQ68_000503</name>
</gene>
<dbReference type="InterPro" id="IPR011724">
    <property type="entry name" value="Cyd_oper_YbgT"/>
</dbReference>
<dbReference type="AlphaFoldDB" id="A0A7W6DNX8"/>
<reference evidence="1 2" key="1">
    <citation type="submission" date="2020-08" db="EMBL/GenBank/DDBJ databases">
        <title>Genomic Encyclopedia of Type Strains, Phase IV (KMG-IV): sequencing the most valuable type-strain genomes for metagenomic binning, comparative biology and taxonomic classification.</title>
        <authorList>
            <person name="Goeker M."/>
        </authorList>
    </citation>
    <scope>NUCLEOTIDE SEQUENCE [LARGE SCALE GENOMIC DNA]</scope>
    <source>
        <strain evidence="1 2">DSM 102235</strain>
    </source>
</reference>
<evidence type="ECO:0000313" key="1">
    <source>
        <dbReference type="EMBL" id="MBB3984192.1"/>
    </source>
</evidence>
<dbReference type="RefSeq" id="WP_183962806.1">
    <property type="nucleotide sequence ID" value="NZ_BAABBZ010000012.1"/>
</dbReference>
<dbReference type="EMBL" id="JACIEJ010000001">
    <property type="protein sequence ID" value="MBB3984192.1"/>
    <property type="molecule type" value="Genomic_DNA"/>
</dbReference>